<sequence length="978" mass="109982">MKPIIQLLCCFLSVTALVVVATKQPTLPIGECVAQLPATPGSAETTSFPFRCQLAAFGAYLPDETKSIKMVLAPNDKMLGCSQVSDKKFSNFENTAVIVRRGECSFQEKIVNVAVKDAVLMILVNSEDTLIPLSSLEYEHVTTAAVSVTLSDGEKLIEMVKRRDELTGIELKIETISLANQARTRLQFLVDINAPVAVYEEFKYVMEQLEPMVGTLDGLLSMIWTEEYERVGTVHSDAEAKELMEFLPFCVKQLSKWSFASEAALHASVAAAVLQIQLWNNESQTDSRKERLLVRTAARKLMESGYYSHSFSLLQKIPASSDNRSDTSIQCMLSILKFLQGDVITSLSETSACQTLKFDAGTPSLKVAEGAFNRLTKLERSSHDEECLGLAAGLVNDTNLALACCYPNERTGTLSREFSSEFTKEFFHSLVMMGVFLDELGPFEESLRFFGYAARMCPGDSTTLELRQLLAVPVVFSSQNELDLFIAELKSKLNIFTETLAIKHELEERVVSPLEIADESNEAALSITGPVLRPEEAAYLQYTITPPTMFIGYQGVDVLPIQEAINRLRSLVYPSLTSSFEPQNPDRSEETLIPGDDHKRRRVGFISSWFRSHSVGKLLLGVVQNLDRAKFHVIIYRCVHFLRDGDKISELFKHTADEYVELPETQDPAVHILRQAQLDIAIFPELGMDEWTVLLSHHRVAPIQCVFWGHPITTGNPNIDYFISSEHFVSDNFDEPTESTPVNEQLKLSGYRRSSFSEQIVLFRGLSTIFTEPNPLTIESREITRSRLYLPTNRRLYVCPQTLMKLHPAFDEALARILERDNKATIVLLASNTQLVWMEKVRRRFRQRFGRNHRLVLFLPTLPFTEFQALLAHADVVLDPFPFGGGVTTLDALHLGIPVITLPAAQSVVHLAAGFLRYMNASDCIAKSLDEYVHLAVSVAMDHQDIRKRLLLHRNDIYQDVSTIDDWNTFLDTVYPLH</sequence>
<evidence type="ECO:0000259" key="8">
    <source>
        <dbReference type="Pfam" id="PF13844"/>
    </source>
</evidence>
<keyword evidence="5" id="KW-0802">TPR repeat</keyword>
<dbReference type="EMBL" id="KI685189">
    <property type="protein sequence ID" value="ETK92331.1"/>
    <property type="molecule type" value="Genomic_DNA"/>
</dbReference>
<dbReference type="AlphaFoldDB" id="W2HCW0"/>
<evidence type="ECO:0000256" key="2">
    <source>
        <dbReference type="ARBA" id="ARBA00022676"/>
    </source>
</evidence>
<evidence type="ECO:0000259" key="7">
    <source>
        <dbReference type="Pfam" id="PF02225"/>
    </source>
</evidence>
<protein>
    <submittedName>
        <fullName evidence="9">Uncharacterized protein</fullName>
    </submittedName>
</protein>
<dbReference type="Proteomes" id="UP000053236">
    <property type="component" value="Unassembled WGS sequence"/>
</dbReference>
<dbReference type="VEuPathDB" id="FungiDB:PPTG_08735"/>
<dbReference type="Gene3D" id="3.40.50.2000">
    <property type="entry name" value="Glycogen Phosphorylase B"/>
    <property type="match status" value="1"/>
</dbReference>
<dbReference type="InterPro" id="IPR051939">
    <property type="entry name" value="Glycosyltr_41/O-GlcNAc_trsf"/>
</dbReference>
<dbReference type="Pfam" id="PF13844">
    <property type="entry name" value="Glyco_transf_41"/>
    <property type="match status" value="1"/>
</dbReference>
<evidence type="ECO:0000313" key="9">
    <source>
        <dbReference type="EMBL" id="ETK92331.1"/>
    </source>
</evidence>
<comment type="pathway">
    <text evidence="1">Protein modification; protein glycosylation.</text>
</comment>
<dbReference type="GO" id="GO:0016757">
    <property type="term" value="F:glycosyltransferase activity"/>
    <property type="evidence" value="ECO:0007669"/>
    <property type="project" value="UniProtKB-KW"/>
</dbReference>
<keyword evidence="6" id="KW-0732">Signal</keyword>
<dbReference type="Gene3D" id="3.40.50.11380">
    <property type="match status" value="1"/>
</dbReference>
<dbReference type="Pfam" id="PF02225">
    <property type="entry name" value="PA"/>
    <property type="match status" value="1"/>
</dbReference>
<gene>
    <name evidence="9" type="ORF">L915_04292</name>
</gene>
<evidence type="ECO:0000256" key="3">
    <source>
        <dbReference type="ARBA" id="ARBA00022679"/>
    </source>
</evidence>
<feature type="domain" description="PA" evidence="7">
    <location>
        <begin position="77"/>
        <end position="156"/>
    </location>
</feature>
<keyword evidence="4" id="KW-0677">Repeat</keyword>
<dbReference type="PANTHER" id="PTHR44835:SF1">
    <property type="entry name" value="PROTEIN O-GLCNAC TRANSFERASE"/>
    <property type="match status" value="1"/>
</dbReference>
<evidence type="ECO:0000256" key="1">
    <source>
        <dbReference type="ARBA" id="ARBA00004922"/>
    </source>
</evidence>
<name>W2HCW0_PHYNI</name>
<keyword evidence="3" id="KW-0808">Transferase</keyword>
<feature type="signal peptide" evidence="6">
    <location>
        <begin position="1"/>
        <end position="16"/>
    </location>
</feature>
<evidence type="ECO:0000256" key="6">
    <source>
        <dbReference type="SAM" id="SignalP"/>
    </source>
</evidence>
<accession>W2HCW0</accession>
<dbReference type="SUPFAM" id="SSF53756">
    <property type="entry name" value="UDP-Glycosyltransferase/glycogen phosphorylase"/>
    <property type="match status" value="1"/>
</dbReference>
<evidence type="ECO:0000256" key="4">
    <source>
        <dbReference type="ARBA" id="ARBA00022737"/>
    </source>
</evidence>
<feature type="chain" id="PRO_5004816752" evidence="6">
    <location>
        <begin position="17"/>
        <end position="978"/>
    </location>
</feature>
<dbReference type="Gene3D" id="3.50.30.30">
    <property type="match status" value="1"/>
</dbReference>
<proteinExistence type="predicted"/>
<keyword evidence="2" id="KW-0328">Glycosyltransferase</keyword>
<dbReference type="PANTHER" id="PTHR44835">
    <property type="entry name" value="UDP-N-ACETYLGLUCOSAMINE--PEPTIDE N-ACETYLGLUCOSAMINYLTRANSFERASE SPINDLY-RELATED"/>
    <property type="match status" value="1"/>
</dbReference>
<evidence type="ECO:0000256" key="5">
    <source>
        <dbReference type="ARBA" id="ARBA00022803"/>
    </source>
</evidence>
<organism evidence="9">
    <name type="scientific">Phytophthora nicotianae</name>
    <name type="common">Potato buckeye rot agent</name>
    <name type="synonym">Phytophthora parasitica</name>
    <dbReference type="NCBI Taxonomy" id="4792"/>
    <lineage>
        <taxon>Eukaryota</taxon>
        <taxon>Sar</taxon>
        <taxon>Stramenopiles</taxon>
        <taxon>Oomycota</taxon>
        <taxon>Peronosporomycetes</taxon>
        <taxon>Peronosporales</taxon>
        <taxon>Peronosporaceae</taxon>
        <taxon>Phytophthora</taxon>
    </lineage>
</organism>
<reference evidence="9" key="1">
    <citation type="submission" date="2013-11" db="EMBL/GenBank/DDBJ databases">
        <title>The Genome Sequence of Phytophthora parasitica CJ02B3.</title>
        <authorList>
            <consortium name="The Broad Institute Genomics Platform"/>
            <person name="Russ C."/>
            <person name="Tyler B."/>
            <person name="Panabieres F."/>
            <person name="Shan W."/>
            <person name="Tripathy S."/>
            <person name="Grunwald N."/>
            <person name="Machado M."/>
            <person name="Johnson C.S."/>
            <person name="Arredondo F."/>
            <person name="Hong C."/>
            <person name="Coffey M."/>
            <person name="Young S.K."/>
            <person name="Zeng Q."/>
            <person name="Gargeya S."/>
            <person name="Fitzgerald M."/>
            <person name="Abouelleil A."/>
            <person name="Alvarado L."/>
            <person name="Chapman S.B."/>
            <person name="Gainer-Dewar J."/>
            <person name="Goldberg J."/>
            <person name="Griggs A."/>
            <person name="Gujja S."/>
            <person name="Hansen M."/>
            <person name="Howarth C."/>
            <person name="Imamovic A."/>
            <person name="Ireland A."/>
            <person name="Larimer J."/>
            <person name="McCowan C."/>
            <person name="Murphy C."/>
            <person name="Pearson M."/>
            <person name="Poon T.W."/>
            <person name="Priest M."/>
            <person name="Roberts A."/>
            <person name="Saif S."/>
            <person name="Shea T."/>
            <person name="Sykes S."/>
            <person name="Wortman J."/>
            <person name="Nusbaum C."/>
            <person name="Birren B."/>
        </authorList>
    </citation>
    <scope>NUCLEOTIDE SEQUENCE [LARGE SCALE GENOMIC DNA]</scope>
    <source>
        <strain evidence="9">CJ02B3</strain>
    </source>
</reference>
<dbReference type="InterPro" id="IPR029489">
    <property type="entry name" value="OGT/SEC/SPY_C"/>
</dbReference>
<feature type="domain" description="O-GlcNAc transferase C-terminal" evidence="8">
    <location>
        <begin position="784"/>
        <end position="947"/>
    </location>
</feature>
<dbReference type="InterPro" id="IPR003137">
    <property type="entry name" value="PA_domain"/>
</dbReference>